<evidence type="ECO:0000313" key="4">
    <source>
        <dbReference type="Proteomes" id="UP000030661"/>
    </source>
</evidence>
<comment type="similarity">
    <text evidence="1">Belongs to the serpin family.</text>
</comment>
<dbReference type="GO" id="GO:0004867">
    <property type="term" value="F:serine-type endopeptidase inhibitor activity"/>
    <property type="evidence" value="ECO:0007669"/>
    <property type="project" value="InterPro"/>
</dbReference>
<gene>
    <name evidence="3" type="ORF">U27_05483</name>
</gene>
<dbReference type="CDD" id="cd19590">
    <property type="entry name" value="serpin_thermopin-like"/>
    <property type="match status" value="1"/>
</dbReference>
<proteinExistence type="inferred from homology"/>
<evidence type="ECO:0000256" key="1">
    <source>
        <dbReference type="RuleBase" id="RU000411"/>
    </source>
</evidence>
<dbReference type="PROSITE" id="PS00284">
    <property type="entry name" value="SERPIN"/>
    <property type="match status" value="1"/>
</dbReference>
<dbReference type="InterPro" id="IPR023796">
    <property type="entry name" value="Serpin_dom"/>
</dbReference>
<dbReference type="PANTHER" id="PTHR11461:SF211">
    <property type="entry name" value="GH10112P-RELATED"/>
    <property type="match status" value="1"/>
</dbReference>
<dbReference type="Gene3D" id="3.30.497.10">
    <property type="entry name" value="Antithrombin, subunit I, domain 2"/>
    <property type="match status" value="1"/>
</dbReference>
<dbReference type="SMART" id="SM00093">
    <property type="entry name" value="SERPIN"/>
    <property type="match status" value="1"/>
</dbReference>
<dbReference type="InterPro" id="IPR023795">
    <property type="entry name" value="Serpin_CS"/>
</dbReference>
<dbReference type="EMBL" id="DF820467">
    <property type="protein sequence ID" value="GAK58509.1"/>
    <property type="molecule type" value="Genomic_DNA"/>
</dbReference>
<dbReference type="GO" id="GO:0005615">
    <property type="term" value="C:extracellular space"/>
    <property type="evidence" value="ECO:0007669"/>
    <property type="project" value="InterPro"/>
</dbReference>
<dbReference type="eggNOG" id="COG4826">
    <property type="taxonomic scope" value="Bacteria"/>
</dbReference>
<sequence length="411" mass="46246">MRLTQYIFRVFICGLQLIIFIGGSSSTAIASEELAVDQLVEGNNRFALQLYQKLRTPDGNLFFSPYSISSAIAMTYAGARGETATQMAETFHFQLEQDALHLAFANLATQFQNVQESGNVVFKIANALWIQEDFDLLDAFLDVVKEYYQAGLFQVNFQEAYENVRADINAWVAEQTNQKIKDLLAPGTLSNLTRLVLTNAIYFKGDWAAQFDKEETQEESFWLNPEKETKLLMMHRKDSFKYAEDERIQVLQLPYAGEEISMVVLLPRTKDGLVEMETQLTFEDLIRWIDQSSLREVEVFLPKFTLTSQFSLSDTLKAMGMCTAFSEQADFSGMEASKSLSISDVIHKAFVEVNEEGTEVAAATAVIIGVTSVAEPQPIPVFRADHPFLFLIRDNQSGSILFIGKIMNPAS</sequence>
<dbReference type="HOGENOM" id="CLU_023330_0_2_0"/>
<evidence type="ECO:0000313" key="3">
    <source>
        <dbReference type="EMBL" id="GAK58509.1"/>
    </source>
</evidence>
<dbReference type="Proteomes" id="UP000030661">
    <property type="component" value="Unassembled WGS sequence"/>
</dbReference>
<dbReference type="AlphaFoldDB" id="A0A081C1Q4"/>
<dbReference type="InterPro" id="IPR042178">
    <property type="entry name" value="Serpin_sf_1"/>
</dbReference>
<dbReference type="InterPro" id="IPR036186">
    <property type="entry name" value="Serpin_sf"/>
</dbReference>
<organism evidence="3">
    <name type="scientific">Vecturithrix granuli</name>
    <dbReference type="NCBI Taxonomy" id="1499967"/>
    <lineage>
        <taxon>Bacteria</taxon>
        <taxon>Candidatus Moduliflexota</taxon>
        <taxon>Candidatus Vecturitrichia</taxon>
        <taxon>Candidatus Vecturitrichales</taxon>
        <taxon>Candidatus Vecturitrichaceae</taxon>
        <taxon>Candidatus Vecturithrix</taxon>
    </lineage>
</organism>
<dbReference type="InterPro" id="IPR000215">
    <property type="entry name" value="Serpin_fam"/>
</dbReference>
<dbReference type="PANTHER" id="PTHR11461">
    <property type="entry name" value="SERINE PROTEASE INHIBITOR, SERPIN"/>
    <property type="match status" value="1"/>
</dbReference>
<keyword evidence="4" id="KW-1185">Reference proteome</keyword>
<dbReference type="STRING" id="1499967.U27_05483"/>
<dbReference type="FunFam" id="2.30.39.10:FF:000001">
    <property type="entry name" value="Serpin family B member 2"/>
    <property type="match status" value="1"/>
</dbReference>
<dbReference type="Pfam" id="PF00079">
    <property type="entry name" value="Serpin"/>
    <property type="match status" value="1"/>
</dbReference>
<accession>A0A081C1Q4</accession>
<reference evidence="3" key="1">
    <citation type="journal article" date="2015" name="PeerJ">
        <title>First genomic representation of candidate bacterial phylum KSB3 points to enhanced environmental sensing as a trigger of wastewater bulking.</title>
        <authorList>
            <person name="Sekiguchi Y."/>
            <person name="Ohashi A."/>
            <person name="Parks D.H."/>
            <person name="Yamauchi T."/>
            <person name="Tyson G.W."/>
            <person name="Hugenholtz P."/>
        </authorList>
    </citation>
    <scope>NUCLEOTIDE SEQUENCE [LARGE SCALE GENOMIC DNA]</scope>
</reference>
<dbReference type="SUPFAM" id="SSF56574">
    <property type="entry name" value="Serpins"/>
    <property type="match status" value="1"/>
</dbReference>
<dbReference type="Gene3D" id="2.30.39.10">
    <property type="entry name" value="Alpha-1-antitrypsin, domain 1"/>
    <property type="match status" value="1"/>
</dbReference>
<protein>
    <submittedName>
        <fullName evidence="3">Proteinase inhibitor I4, serpin</fullName>
    </submittedName>
</protein>
<feature type="domain" description="Serpin" evidence="2">
    <location>
        <begin position="48"/>
        <end position="409"/>
    </location>
</feature>
<evidence type="ECO:0000259" key="2">
    <source>
        <dbReference type="SMART" id="SM00093"/>
    </source>
</evidence>
<name>A0A081C1Q4_VECG1</name>
<dbReference type="FunFam" id="3.30.497.10:FF:000001">
    <property type="entry name" value="Serine protease inhibitor"/>
    <property type="match status" value="1"/>
</dbReference>
<dbReference type="InterPro" id="IPR042185">
    <property type="entry name" value="Serpin_sf_2"/>
</dbReference>